<feature type="region of interest" description="Disordered" evidence="1">
    <location>
        <begin position="144"/>
        <end position="319"/>
    </location>
</feature>
<proteinExistence type="predicted"/>
<dbReference type="Pfam" id="PF07510">
    <property type="entry name" value="GmrSD_C"/>
    <property type="match status" value="1"/>
</dbReference>
<organism evidence="4 5">
    <name type="scientific">Corynebacterium choanae</name>
    <dbReference type="NCBI Taxonomy" id="1862358"/>
    <lineage>
        <taxon>Bacteria</taxon>
        <taxon>Bacillati</taxon>
        <taxon>Actinomycetota</taxon>
        <taxon>Actinomycetes</taxon>
        <taxon>Mycobacteriales</taxon>
        <taxon>Corynebacteriaceae</taxon>
        <taxon>Corynebacterium</taxon>
    </lineage>
</organism>
<dbReference type="Proteomes" id="UP000269019">
    <property type="component" value="Chromosome"/>
</dbReference>
<feature type="compositionally biased region" description="Basic residues" evidence="1">
    <location>
        <begin position="250"/>
        <end position="259"/>
    </location>
</feature>
<feature type="compositionally biased region" description="Polar residues" evidence="1">
    <location>
        <begin position="225"/>
        <end position="236"/>
    </location>
</feature>
<feature type="chain" id="PRO_5017931205" description="GmrSD restriction endonucleases C-terminal domain-containing protein" evidence="2">
    <location>
        <begin position="23"/>
        <end position="614"/>
    </location>
</feature>
<name>A0A3G6J5R9_9CORY</name>
<keyword evidence="5" id="KW-1185">Reference proteome</keyword>
<dbReference type="AlphaFoldDB" id="A0A3G6J5R9"/>
<feature type="compositionally biased region" description="Polar residues" evidence="1">
    <location>
        <begin position="189"/>
        <end position="198"/>
    </location>
</feature>
<sequence length="614" mass="66583" precursor="true">MLCCLGVVRCVFLAALHWCSCAARIHDGKRLGLLYPNRELPICCQQSNRCVTANEESSPDETRWVDEDNAAEIPTTAWLVIAVHLAEDAAAGQIVDPPALAGDKPQTNAAALDSDRPIDMAEAAVSAEDAHWAVDGSVGDDERYVASSPVFHPPTTRYKDHPPHQVTQHQADKPHPENKSQPGGIKPSLTGNSDQANPTAQLLATPTPQTTTDPGGNPATPAHRAQQQGVAETITTRRYPVVDYTMLRPNRGKHQRRLPTPRTAPSHERQTAADTASTQLATPPPGHRESGTKLPATQQSASAPVTGKPSPAGTAAAPPVAGHLRNHQLAEHTPPRLLRLGVLAATWCCLLLWLIPGFAPITDPLARPLQETLPQVAIVQHRPARDDYQRIQFGSWAADAILGSGCTTRSRELLSGLRHARIDPANGRCRILFAPTPDPYSGSLLTRANHVEIDHIYPLAAAWDMGAATWERTRRIQFANDPINVVAVAKQANREKSDALPGDWMPPQRRRRCWYARRVAAVAATYDLPLTRNDRITMLAACPTDWLGLAQGFVTRLVAHPADSRHTPYGNRQHATNTPLHVQAAGRVTAPLTGAGHGNDVTSRRIPVRVKGCK</sequence>
<dbReference type="InterPro" id="IPR011089">
    <property type="entry name" value="GmrSD_C"/>
</dbReference>
<accession>A0A3G6J5R9</accession>
<feature type="compositionally biased region" description="Low complexity" evidence="1">
    <location>
        <begin position="307"/>
        <end position="319"/>
    </location>
</feature>
<evidence type="ECO:0000256" key="2">
    <source>
        <dbReference type="SAM" id="SignalP"/>
    </source>
</evidence>
<evidence type="ECO:0000256" key="1">
    <source>
        <dbReference type="SAM" id="MobiDB-lite"/>
    </source>
</evidence>
<feature type="compositionally biased region" description="Polar residues" evidence="1">
    <location>
        <begin position="272"/>
        <end position="281"/>
    </location>
</feature>
<reference evidence="4 5" key="1">
    <citation type="submission" date="2018-11" db="EMBL/GenBank/DDBJ databases">
        <authorList>
            <person name="Kleinhagauer T."/>
            <person name="Glaeser S.P."/>
            <person name="Spergser J."/>
            <person name="Ruckert C."/>
            <person name="Kaempfer P."/>
            <person name="Busse H.-J."/>
        </authorList>
    </citation>
    <scope>NUCLEOTIDE SEQUENCE [LARGE SCALE GENOMIC DNA]</scope>
    <source>
        <strain evidence="4 5">200CH</strain>
    </source>
</reference>
<evidence type="ECO:0000259" key="3">
    <source>
        <dbReference type="Pfam" id="PF07510"/>
    </source>
</evidence>
<evidence type="ECO:0000313" key="5">
    <source>
        <dbReference type="Proteomes" id="UP000269019"/>
    </source>
</evidence>
<feature type="signal peptide" evidence="2">
    <location>
        <begin position="1"/>
        <end position="22"/>
    </location>
</feature>
<keyword evidence="2" id="KW-0732">Signal</keyword>
<evidence type="ECO:0000313" key="4">
    <source>
        <dbReference type="EMBL" id="AZA13286.1"/>
    </source>
</evidence>
<gene>
    <name evidence="4" type="ORF">CCHOA_04385</name>
</gene>
<feature type="compositionally biased region" description="Low complexity" evidence="1">
    <location>
        <begin position="199"/>
        <end position="212"/>
    </location>
</feature>
<dbReference type="KEGG" id="ccho:CCHOA_04385"/>
<dbReference type="EMBL" id="CP033896">
    <property type="protein sequence ID" value="AZA13286.1"/>
    <property type="molecule type" value="Genomic_DNA"/>
</dbReference>
<feature type="domain" description="GmrSD restriction endonucleases C-terminal" evidence="3">
    <location>
        <begin position="409"/>
        <end position="531"/>
    </location>
</feature>
<protein>
    <recommendedName>
        <fullName evidence="3">GmrSD restriction endonucleases C-terminal domain-containing protein</fullName>
    </recommendedName>
</protein>